<dbReference type="CTD" id="20327862"/>
<keyword evidence="6" id="KW-0131">Cell cycle</keyword>
<dbReference type="Pfam" id="PF13181">
    <property type="entry name" value="TPR_8"/>
    <property type="match status" value="1"/>
</dbReference>
<dbReference type="KEGG" id="ovi:T265_13695"/>
<feature type="region of interest" description="Disordered" evidence="8">
    <location>
        <begin position="693"/>
        <end position="775"/>
    </location>
</feature>
<evidence type="ECO:0000313" key="11">
    <source>
        <dbReference type="Proteomes" id="UP000054324"/>
    </source>
</evidence>
<evidence type="ECO:0000313" key="10">
    <source>
        <dbReference type="EMBL" id="KER27944.1"/>
    </source>
</evidence>
<evidence type="ECO:0000256" key="5">
    <source>
        <dbReference type="ARBA" id="ARBA00022803"/>
    </source>
</evidence>
<proteinExistence type="predicted"/>
<feature type="compositionally biased region" description="Basic and acidic residues" evidence="8">
    <location>
        <begin position="644"/>
        <end position="653"/>
    </location>
</feature>
<dbReference type="EMBL" id="KL596711">
    <property type="protein sequence ID" value="KER27944.1"/>
    <property type="molecule type" value="Genomic_DNA"/>
</dbReference>
<evidence type="ECO:0000256" key="8">
    <source>
        <dbReference type="SAM" id="MobiDB-lite"/>
    </source>
</evidence>
<dbReference type="GO" id="GO:0045842">
    <property type="term" value="P:positive regulation of mitotic metaphase/anaphase transition"/>
    <property type="evidence" value="ECO:0007669"/>
    <property type="project" value="TreeGrafter"/>
</dbReference>
<dbReference type="Gene3D" id="1.25.40.10">
    <property type="entry name" value="Tetratricopeptide repeat domain"/>
    <property type="match status" value="2"/>
</dbReference>
<evidence type="ECO:0000256" key="6">
    <source>
        <dbReference type="ARBA" id="ARBA00023306"/>
    </source>
</evidence>
<sequence length="775" mass="86988">MKTSSIDAGEDNFPIHLERVRSDLLQTYFACQIRGLTQSCKWLGDLLHALDDPTAESNKSDLQLSTAIALPQSPLVDLPSRYLPTFLFARSLLDAREYDHCAQTLSRFVSPVLRKLRGEGATEECPPLVYFMYVYSTYMACEKRRANDEVELRRVFEQDGNAKPSQVARARCANELSALRSEIENRVNPSKLDGAHSDALQENDPFILYAFGLVYRRLDMESVAVNLFVRAILSNPCLWPAWFELAQLVRDKEHLSSLKLPAASSEVWMRYFFEAKIFLKFNETERALDILQRLSNSGFSTSGNLQAEIGLAYDGLRDMDMASRQFEQLFSQFPCRLDNVDAYSNVLFVREDSIELAHLAHHCVSLDKYRPETCCVVGNFFSLRGQHDKAVLYFQRALKLKPSYSLVWTLIGHEYTELRNTKAAVHAYRQAIAHNRHEFRAWYGLGQMYEILDLPSFALHYYREAQYLVPTDSRLIVALGEIYERLNRLDEAKKCYWRAYCVGDIEGSALVRLAQCFIQSEEVAEAAAAYTEYIKLCKRHGVPSQTELAQAYKYLAMYHLQMGHYEDSASAASKCLEFPETREEAKAMFRQITVLAGDVEGVLTDRTSDDPTSTDDAIEDHDPASGSTQAGDSEAVADTPCPRDCTDASHPMEPEVADVDPDNREQQPKATTQSQPLDLSLGFLLSALGAVEKPSASQLDSSAIPTPAIRPMDRYTLWDDSEQPPGTSSHRSTSTTGPACSSLVGTPLPGSRSSASALDVETTPERQEESMTHDS</sequence>
<evidence type="ECO:0000256" key="1">
    <source>
        <dbReference type="ARBA" id="ARBA00022618"/>
    </source>
</evidence>
<dbReference type="GO" id="GO:0051301">
    <property type="term" value="P:cell division"/>
    <property type="evidence" value="ECO:0007669"/>
    <property type="project" value="UniProtKB-KW"/>
</dbReference>
<feature type="repeat" description="TPR" evidence="7">
    <location>
        <begin position="439"/>
        <end position="472"/>
    </location>
</feature>
<feature type="domain" description="Cdc23" evidence="9">
    <location>
        <begin position="20"/>
        <end position="305"/>
    </location>
</feature>
<dbReference type="PANTHER" id="PTHR12558">
    <property type="entry name" value="CELL DIVISION CYCLE 16,23,27"/>
    <property type="match status" value="1"/>
</dbReference>
<dbReference type="GO" id="GO:0005680">
    <property type="term" value="C:anaphase-promoting complex"/>
    <property type="evidence" value="ECO:0007669"/>
    <property type="project" value="InterPro"/>
</dbReference>
<dbReference type="OrthoDB" id="10262026at2759"/>
<evidence type="ECO:0000259" key="9">
    <source>
        <dbReference type="Pfam" id="PF04049"/>
    </source>
</evidence>
<gene>
    <name evidence="10" type="ORF">T265_13695</name>
</gene>
<evidence type="ECO:0000256" key="3">
    <source>
        <dbReference type="ARBA" id="ARBA00022776"/>
    </source>
</evidence>
<keyword evidence="11" id="KW-1185">Reference proteome</keyword>
<dbReference type="AlphaFoldDB" id="A0A075AFN2"/>
<keyword evidence="1" id="KW-0132">Cell division</keyword>
<dbReference type="SMART" id="SM00028">
    <property type="entry name" value="TPR"/>
    <property type="match status" value="6"/>
</dbReference>
<evidence type="ECO:0000256" key="7">
    <source>
        <dbReference type="PROSITE-ProRule" id="PRU00339"/>
    </source>
</evidence>
<feature type="compositionally biased region" description="Polar residues" evidence="8">
    <location>
        <begin position="695"/>
        <end position="704"/>
    </location>
</feature>
<dbReference type="SUPFAM" id="SSF48452">
    <property type="entry name" value="TPR-like"/>
    <property type="match status" value="3"/>
</dbReference>
<dbReference type="STRING" id="6198.A0A075AFN2"/>
<dbReference type="InterPro" id="IPR019734">
    <property type="entry name" value="TPR_rpt"/>
</dbReference>
<dbReference type="InterPro" id="IPR007192">
    <property type="entry name" value="APC8"/>
</dbReference>
<dbReference type="PANTHER" id="PTHR12558:SF10">
    <property type="entry name" value="CELL DIVISION CYCLE PROTEIN 23 HOMOLOG"/>
    <property type="match status" value="1"/>
</dbReference>
<keyword evidence="3" id="KW-0498">Mitosis</keyword>
<dbReference type="GeneID" id="20327862"/>
<evidence type="ECO:0000256" key="2">
    <source>
        <dbReference type="ARBA" id="ARBA00022737"/>
    </source>
</evidence>
<dbReference type="GO" id="GO:0031145">
    <property type="term" value="P:anaphase-promoting complex-dependent catabolic process"/>
    <property type="evidence" value="ECO:0007669"/>
    <property type="project" value="TreeGrafter"/>
</dbReference>
<dbReference type="Pfam" id="PF13432">
    <property type="entry name" value="TPR_16"/>
    <property type="match status" value="2"/>
</dbReference>
<reference evidence="10 11" key="1">
    <citation type="submission" date="2013-11" db="EMBL/GenBank/DDBJ databases">
        <title>Opisthorchis viverrini - life in the bile duct.</title>
        <authorList>
            <person name="Young N.D."/>
            <person name="Nagarajan N."/>
            <person name="Lin S.J."/>
            <person name="Korhonen P.K."/>
            <person name="Jex A.R."/>
            <person name="Hall R.S."/>
            <person name="Safavi-Hemami H."/>
            <person name="Kaewkong W."/>
            <person name="Bertrand D."/>
            <person name="Gao S."/>
            <person name="Seet Q."/>
            <person name="Wongkham S."/>
            <person name="Teh B.T."/>
            <person name="Wongkham C."/>
            <person name="Intapan P.M."/>
            <person name="Maleewong W."/>
            <person name="Yang X."/>
            <person name="Hu M."/>
            <person name="Wang Z."/>
            <person name="Hofmann A."/>
            <person name="Sternberg P.W."/>
            <person name="Tan P."/>
            <person name="Wang J."/>
            <person name="Gasser R.B."/>
        </authorList>
    </citation>
    <scope>NUCLEOTIDE SEQUENCE [LARGE SCALE GENOMIC DNA]</scope>
</reference>
<feature type="repeat" description="TPR" evidence="7">
    <location>
        <begin position="405"/>
        <end position="438"/>
    </location>
</feature>
<dbReference type="RefSeq" id="XP_009168347.1">
    <property type="nucleotide sequence ID" value="XM_009170083.1"/>
</dbReference>
<protein>
    <recommendedName>
        <fullName evidence="9">Cdc23 domain-containing protein</fullName>
    </recommendedName>
</protein>
<feature type="repeat" description="TPR" evidence="7">
    <location>
        <begin position="371"/>
        <end position="404"/>
    </location>
</feature>
<dbReference type="InterPro" id="IPR011990">
    <property type="entry name" value="TPR-like_helical_dom_sf"/>
</dbReference>
<evidence type="ECO:0000256" key="4">
    <source>
        <dbReference type="ARBA" id="ARBA00022786"/>
    </source>
</evidence>
<dbReference type="Proteomes" id="UP000054324">
    <property type="component" value="Unassembled WGS sequence"/>
</dbReference>
<feature type="compositionally biased region" description="Low complexity" evidence="8">
    <location>
        <begin position="727"/>
        <end position="736"/>
    </location>
</feature>
<feature type="compositionally biased region" description="Basic and acidic residues" evidence="8">
    <location>
        <begin position="763"/>
        <end position="775"/>
    </location>
</feature>
<accession>A0A075AFN2</accession>
<keyword evidence="2" id="KW-0677">Repeat</keyword>
<feature type="region of interest" description="Disordered" evidence="8">
    <location>
        <begin position="602"/>
        <end position="677"/>
    </location>
</feature>
<organism evidence="10 11">
    <name type="scientific">Opisthorchis viverrini</name>
    <name type="common">Southeast Asian liver fluke</name>
    <dbReference type="NCBI Taxonomy" id="6198"/>
    <lineage>
        <taxon>Eukaryota</taxon>
        <taxon>Metazoa</taxon>
        <taxon>Spiralia</taxon>
        <taxon>Lophotrochozoa</taxon>
        <taxon>Platyhelminthes</taxon>
        <taxon>Trematoda</taxon>
        <taxon>Digenea</taxon>
        <taxon>Opisthorchiida</taxon>
        <taxon>Opisthorchiata</taxon>
        <taxon>Opisthorchiidae</taxon>
        <taxon>Opisthorchis</taxon>
    </lineage>
</organism>
<dbReference type="PROSITE" id="PS50005">
    <property type="entry name" value="TPR"/>
    <property type="match status" value="3"/>
</dbReference>
<keyword evidence="5 7" id="KW-0802">TPR repeat</keyword>
<keyword evidence="4" id="KW-0833">Ubl conjugation pathway</keyword>
<dbReference type="GO" id="GO:0016567">
    <property type="term" value="P:protein ubiquitination"/>
    <property type="evidence" value="ECO:0007669"/>
    <property type="project" value="TreeGrafter"/>
</dbReference>
<dbReference type="Pfam" id="PF04049">
    <property type="entry name" value="ANAPC8"/>
    <property type="match status" value="1"/>
</dbReference>
<name>A0A075AFN2_OPIVI</name>